<evidence type="ECO:0000313" key="6">
    <source>
        <dbReference type="EMBL" id="MBB2198189.1"/>
    </source>
</evidence>
<sequence length="604" mass="64629">MQTALHEEGHVLGLGHAGPYSDTAGGAYSVPSDAQYSAYDSRQWSIMSYIDPSNQTVQYASDTAATGITGTTNWQGENATTPMPVDILAAQRLYGVATNSPLTSGGQVFGFNSNISGDINKFYNFKVNTKPVVTIWDAGSNNTLDLSGFSSGSHVNLNPGTFSSADGMTNNIGIAFNTSVNTAIGGPGNDTFVLNGGSDTINGGGGSNTAVFSGKFSSYAVTVGANNITLTSGGVTDTLQNVQTLQFADQTISADALPCFVQGTLIRTPRGDVAVERLAVGDLVLTASGNARPVRWLGHTHRHCLPNDDAPASQNCPVRVAAHAFGPNLPEQDLYLSPGHAVAVSVVTPIFIPVGKLVNGATIAWAPREDVTYWHVELDSHDILISNGLPSESYLDVGNRDGLVACGGAVDPARDAADLSQYAHPFLDHGPVVDAIRLQLVRRAEDLGWRRSNDTDLHLTIDGQRLDAVMDGDLALFVFPATTTRATLHSRTFRPCDRGENGDARRLGLNVQDITISDGLRHHEALSLDHPVLASGFHQGEAQDGCTSRWTHDQMPLTSDLWQGCRSHVILRLRHMPAEFWYWQAPVQTAEYETSNVTPLRLQA</sequence>
<evidence type="ECO:0000256" key="1">
    <source>
        <dbReference type="ARBA" id="ARBA00004613"/>
    </source>
</evidence>
<comment type="subcellular location">
    <subcellularLocation>
        <location evidence="1">Secreted</location>
    </subcellularLocation>
</comment>
<gene>
    <name evidence="6" type="ORF">HLH44_12125</name>
</gene>
<evidence type="ECO:0000259" key="5">
    <source>
        <dbReference type="Pfam" id="PF13403"/>
    </source>
</evidence>
<comment type="caution">
    <text evidence="6">The sequence shown here is derived from an EMBL/GenBank/DDBJ whole genome shotgun (WGS) entry which is preliminary data.</text>
</comment>
<proteinExistence type="predicted"/>
<reference evidence="6 7" key="1">
    <citation type="submission" date="2020-04" db="EMBL/GenBank/DDBJ databases">
        <title>Description of novel Gluconacetobacter.</title>
        <authorList>
            <person name="Sombolestani A."/>
        </authorList>
    </citation>
    <scope>NUCLEOTIDE SEQUENCE [LARGE SCALE GENOMIC DNA]</scope>
    <source>
        <strain evidence="6 7">LMG 22058</strain>
    </source>
</reference>
<dbReference type="InterPro" id="IPR011049">
    <property type="entry name" value="Serralysin-like_metalloprot_C"/>
</dbReference>
<evidence type="ECO:0000256" key="2">
    <source>
        <dbReference type="ARBA" id="ARBA00022525"/>
    </source>
</evidence>
<dbReference type="GO" id="GO:0008237">
    <property type="term" value="F:metallopeptidase activity"/>
    <property type="evidence" value="ECO:0007669"/>
    <property type="project" value="InterPro"/>
</dbReference>
<evidence type="ECO:0000256" key="3">
    <source>
        <dbReference type="ARBA" id="ARBA00022737"/>
    </source>
</evidence>
<dbReference type="SUPFAM" id="SSF55486">
    <property type="entry name" value="Metalloproteases ('zincins'), catalytic domain"/>
    <property type="match status" value="1"/>
</dbReference>
<dbReference type="AlphaFoldDB" id="A0A7W4PJ35"/>
<dbReference type="Proteomes" id="UP000530320">
    <property type="component" value="Unassembled WGS sequence"/>
</dbReference>
<dbReference type="Gene3D" id="2.150.10.10">
    <property type="entry name" value="Serralysin-like metalloprotease, C-terminal"/>
    <property type="match status" value="1"/>
</dbReference>
<feature type="domain" description="Peptidase M10 serralysin C-terminal" evidence="4">
    <location>
        <begin position="103"/>
        <end position="218"/>
    </location>
</feature>
<keyword evidence="2" id="KW-0964">Secreted</keyword>
<name>A0A7W4PJ35_9PROT</name>
<dbReference type="SUPFAM" id="SSF51294">
    <property type="entry name" value="Hedgehog/intein (Hint) domain"/>
    <property type="match status" value="1"/>
</dbReference>
<dbReference type="Pfam" id="PF13403">
    <property type="entry name" value="Hint_2"/>
    <property type="match status" value="1"/>
</dbReference>
<dbReference type="InterPro" id="IPR036844">
    <property type="entry name" value="Hint_dom_sf"/>
</dbReference>
<dbReference type="SUPFAM" id="SSF51120">
    <property type="entry name" value="beta-Roll"/>
    <property type="match status" value="1"/>
</dbReference>
<dbReference type="Pfam" id="PF08548">
    <property type="entry name" value="Peptidase_M10_C"/>
    <property type="match status" value="1"/>
</dbReference>
<dbReference type="InterPro" id="IPR024079">
    <property type="entry name" value="MetalloPept_cat_dom_sf"/>
</dbReference>
<dbReference type="GO" id="GO:0005509">
    <property type="term" value="F:calcium ion binding"/>
    <property type="evidence" value="ECO:0007669"/>
    <property type="project" value="InterPro"/>
</dbReference>
<dbReference type="InterPro" id="IPR028992">
    <property type="entry name" value="Hedgehog/Intein_dom"/>
</dbReference>
<protein>
    <recommendedName>
        <fullName evidence="8">Hedgehog/Intein (Hint) domain-containing protein</fullName>
    </recommendedName>
</protein>
<dbReference type="RefSeq" id="WP_183009434.1">
    <property type="nucleotide sequence ID" value="NZ_JABEQP010000007.1"/>
</dbReference>
<dbReference type="InterPro" id="IPR013858">
    <property type="entry name" value="Peptidase_M10B_C"/>
</dbReference>
<organism evidence="6 7">
    <name type="scientific">Gluconacetobacter dulcium</name>
    <dbReference type="NCBI Taxonomy" id="2729096"/>
    <lineage>
        <taxon>Bacteria</taxon>
        <taxon>Pseudomonadati</taxon>
        <taxon>Pseudomonadota</taxon>
        <taxon>Alphaproteobacteria</taxon>
        <taxon>Acetobacterales</taxon>
        <taxon>Acetobacteraceae</taxon>
        <taxon>Gluconacetobacter</taxon>
    </lineage>
</organism>
<evidence type="ECO:0008006" key="8">
    <source>
        <dbReference type="Google" id="ProtNLM"/>
    </source>
</evidence>
<dbReference type="EMBL" id="JABEQP010000007">
    <property type="protein sequence ID" value="MBB2198189.1"/>
    <property type="molecule type" value="Genomic_DNA"/>
</dbReference>
<dbReference type="Gene3D" id="3.40.390.10">
    <property type="entry name" value="Collagenase (Catalytic Domain)"/>
    <property type="match status" value="1"/>
</dbReference>
<dbReference type="GO" id="GO:0005615">
    <property type="term" value="C:extracellular space"/>
    <property type="evidence" value="ECO:0007669"/>
    <property type="project" value="InterPro"/>
</dbReference>
<evidence type="ECO:0000259" key="4">
    <source>
        <dbReference type="Pfam" id="PF08548"/>
    </source>
</evidence>
<evidence type="ECO:0000313" key="7">
    <source>
        <dbReference type="Proteomes" id="UP000530320"/>
    </source>
</evidence>
<accession>A0A7W4PJ35</accession>
<keyword evidence="3" id="KW-0677">Repeat</keyword>
<feature type="domain" description="Hedgehog/Intein (Hint)" evidence="5">
    <location>
        <begin position="258"/>
        <end position="396"/>
    </location>
</feature>